<dbReference type="Gene3D" id="3.40.30.10">
    <property type="entry name" value="Glutaredoxin"/>
    <property type="match status" value="1"/>
</dbReference>
<evidence type="ECO:0000256" key="1">
    <source>
        <dbReference type="SAM" id="MobiDB-lite"/>
    </source>
</evidence>
<dbReference type="InterPro" id="IPR000866">
    <property type="entry name" value="AhpC/TSA"/>
</dbReference>
<dbReference type="RefSeq" id="WP_224189654.1">
    <property type="nucleotide sequence ID" value="NZ_JAIRAU010000001.1"/>
</dbReference>
<dbReference type="Gene3D" id="1.25.40.10">
    <property type="entry name" value="Tetratricopeptide repeat domain"/>
    <property type="match status" value="1"/>
</dbReference>
<feature type="domain" description="Thioredoxin" evidence="2">
    <location>
        <begin position="602"/>
        <end position="739"/>
    </location>
</feature>
<sequence length="741" mass="80710">MGLHSSTEDIDRAIVPRIRSRRILGVTAALSAVLLACQRPAPSAEERPDEADRAEVRDPQASTRAADEIRDLLLEERIEAARARVDVHVAAFPDDVRLRWLAAVAALADSDLQALAVHRATLPDGSGWALLLRAQERSGMLPRQETAALIADARRQLGDHPDAVWLHAQVLAMQSDESGLAALAAIPGLPDSVRDFVHAKHVGLALFRLQAAPPPMRPSLEHVQELVAHAERTAPSGTLAVAAAAEGWLGLDRVDLALELVERARARRPDALAFTVLRARARVRQDASLRDAVVGDLTALADEYRADPDALGRLVAGLLSLEAAEAARAIQDDVRRRLPGARAVERWDFDAAAVFGAAGDCRLAKANGTLPAADKLAQARAPVDAFFDRPGIRDASLRAATAAALVEFLQCEPEAPLQRVEAVARAVLEAPFMRLDAVASVLVASRGGDLELARALAERAVALARETPFEFEIVLTPDEHEQNRRAAQAYAHYARGLVHLRAVRLEEARADISRAHELRPTQPDIALLTAELAERDGDIGRAEQILARAIVREGARARACQDRLLELMRARGGKEVDLDRTIARLDREWKDERIAEVLAARTAAPKPLAPFELDLRGGGRITSDSLRGRVTVVIATEPWCASCKLEAPELAKLQRRYRGRKDVQFLVVSSDPDGIAALHEGAGFHTAIAKDDGWRRTVGINAYPTHLFIDPAGREVFRESGNSTEMHFTHPALIEALRRER</sequence>
<dbReference type="InterPro" id="IPR011990">
    <property type="entry name" value="TPR-like_helical_dom_sf"/>
</dbReference>
<dbReference type="Proteomes" id="UP001139031">
    <property type="component" value="Unassembled WGS sequence"/>
</dbReference>
<proteinExistence type="predicted"/>
<dbReference type="InterPro" id="IPR036249">
    <property type="entry name" value="Thioredoxin-like_sf"/>
</dbReference>
<dbReference type="EMBL" id="JAIRAU010000001">
    <property type="protein sequence ID" value="MBZ5707892.1"/>
    <property type="molecule type" value="Genomic_DNA"/>
</dbReference>
<name>A0ABS7TI31_9BACT</name>
<evidence type="ECO:0000313" key="4">
    <source>
        <dbReference type="Proteomes" id="UP001139031"/>
    </source>
</evidence>
<organism evidence="3 4">
    <name type="scientific">Nannocystis pusilla</name>
    <dbReference type="NCBI Taxonomy" id="889268"/>
    <lineage>
        <taxon>Bacteria</taxon>
        <taxon>Pseudomonadati</taxon>
        <taxon>Myxococcota</taxon>
        <taxon>Polyangia</taxon>
        <taxon>Nannocystales</taxon>
        <taxon>Nannocystaceae</taxon>
        <taxon>Nannocystis</taxon>
    </lineage>
</organism>
<feature type="region of interest" description="Disordered" evidence="1">
    <location>
        <begin position="41"/>
        <end position="63"/>
    </location>
</feature>
<keyword evidence="4" id="KW-1185">Reference proteome</keyword>
<dbReference type="CDD" id="cd02966">
    <property type="entry name" value="TlpA_like_family"/>
    <property type="match status" value="1"/>
</dbReference>
<protein>
    <submittedName>
        <fullName evidence="3">TlpA family protein disulfide reductase</fullName>
    </submittedName>
</protein>
<dbReference type="SUPFAM" id="SSF52833">
    <property type="entry name" value="Thioredoxin-like"/>
    <property type="match status" value="1"/>
</dbReference>
<dbReference type="PROSITE" id="PS51352">
    <property type="entry name" value="THIOREDOXIN_2"/>
    <property type="match status" value="1"/>
</dbReference>
<evidence type="ECO:0000259" key="2">
    <source>
        <dbReference type="PROSITE" id="PS51352"/>
    </source>
</evidence>
<feature type="compositionally biased region" description="Basic and acidic residues" evidence="1">
    <location>
        <begin position="44"/>
        <end position="58"/>
    </location>
</feature>
<reference evidence="3" key="1">
    <citation type="submission" date="2021-08" db="EMBL/GenBank/DDBJ databases">
        <authorList>
            <person name="Stevens D.C."/>
        </authorList>
    </citation>
    <scope>NUCLEOTIDE SEQUENCE</scope>
    <source>
        <strain evidence="3">DSM 53165</strain>
    </source>
</reference>
<gene>
    <name evidence="3" type="ORF">K7C98_01375</name>
</gene>
<dbReference type="SUPFAM" id="SSF48452">
    <property type="entry name" value="TPR-like"/>
    <property type="match status" value="1"/>
</dbReference>
<comment type="caution">
    <text evidence="3">The sequence shown here is derived from an EMBL/GenBank/DDBJ whole genome shotgun (WGS) entry which is preliminary data.</text>
</comment>
<accession>A0ABS7TI31</accession>
<dbReference type="InterPro" id="IPR013766">
    <property type="entry name" value="Thioredoxin_domain"/>
</dbReference>
<evidence type="ECO:0000313" key="3">
    <source>
        <dbReference type="EMBL" id="MBZ5707892.1"/>
    </source>
</evidence>
<dbReference type="Pfam" id="PF00578">
    <property type="entry name" value="AhpC-TSA"/>
    <property type="match status" value="1"/>
</dbReference>